<gene>
    <name evidence="5" type="ORF">Q428_04830</name>
</gene>
<keyword evidence="6" id="KW-1185">Reference proteome</keyword>
<dbReference type="InterPro" id="IPR002842">
    <property type="entry name" value="ATPase_V1_Esu"/>
</dbReference>
<evidence type="ECO:0000256" key="3">
    <source>
        <dbReference type="ARBA" id="ARBA00023065"/>
    </source>
</evidence>
<dbReference type="GO" id="GO:0046961">
    <property type="term" value="F:proton-transporting ATPase activity, rotational mechanism"/>
    <property type="evidence" value="ECO:0007669"/>
    <property type="project" value="InterPro"/>
</dbReference>
<comment type="caution">
    <text evidence="5">The sequence shown here is derived from an EMBL/GenBank/DDBJ whole genome shotgun (WGS) entry which is preliminary data.</text>
</comment>
<proteinExistence type="inferred from homology"/>
<accession>A0A017RYM1</accession>
<comment type="similarity">
    <text evidence="1">Belongs to the V-ATPase E subunit family.</text>
</comment>
<reference evidence="5 6" key="1">
    <citation type="journal article" date="2014" name="Genome Announc.">
        <title>Draft Genome Sequence of Fervidicella metallireducens Strain AeBT, an Iron-Reducing Thermoanaerobe from the Great Artesian Basin.</title>
        <authorList>
            <person name="Patel B.K."/>
        </authorList>
    </citation>
    <scope>NUCLEOTIDE SEQUENCE [LARGE SCALE GENOMIC DNA]</scope>
    <source>
        <strain evidence="5 6">AeB</strain>
    </source>
</reference>
<dbReference type="InterPro" id="IPR038495">
    <property type="entry name" value="ATPase_E_C"/>
</dbReference>
<evidence type="ECO:0008006" key="7">
    <source>
        <dbReference type="Google" id="ProtNLM"/>
    </source>
</evidence>
<evidence type="ECO:0000256" key="2">
    <source>
        <dbReference type="ARBA" id="ARBA00022448"/>
    </source>
</evidence>
<keyword evidence="4" id="KW-0175">Coiled coil</keyword>
<evidence type="ECO:0000256" key="4">
    <source>
        <dbReference type="SAM" id="Coils"/>
    </source>
</evidence>
<dbReference type="RefSeq" id="WP_035378656.1">
    <property type="nucleotide sequence ID" value="NZ_AZQP01000010.1"/>
</dbReference>
<keyword evidence="2" id="KW-0813">Transport</keyword>
<dbReference type="Proteomes" id="UP000019681">
    <property type="component" value="Unassembled WGS sequence"/>
</dbReference>
<dbReference type="EMBL" id="AZQP01000010">
    <property type="protein sequence ID" value="EYE89020.1"/>
    <property type="molecule type" value="Genomic_DNA"/>
</dbReference>
<evidence type="ECO:0000313" key="5">
    <source>
        <dbReference type="EMBL" id="EYE89020.1"/>
    </source>
</evidence>
<dbReference type="Pfam" id="PF01991">
    <property type="entry name" value="vATP-synt_E"/>
    <property type="match status" value="1"/>
</dbReference>
<evidence type="ECO:0000256" key="1">
    <source>
        <dbReference type="ARBA" id="ARBA00005901"/>
    </source>
</evidence>
<dbReference type="AlphaFoldDB" id="A0A017RYM1"/>
<evidence type="ECO:0000313" key="6">
    <source>
        <dbReference type="Proteomes" id="UP000019681"/>
    </source>
</evidence>
<dbReference type="SUPFAM" id="SSF160527">
    <property type="entry name" value="V-type ATPase subunit E-like"/>
    <property type="match status" value="1"/>
</dbReference>
<dbReference type="STRING" id="1403537.Q428_04830"/>
<dbReference type="OrthoDB" id="1725377at2"/>
<feature type="coiled-coil region" evidence="4">
    <location>
        <begin position="70"/>
        <end position="100"/>
    </location>
</feature>
<organism evidence="5 6">
    <name type="scientific">Fervidicella metallireducens AeB</name>
    <dbReference type="NCBI Taxonomy" id="1403537"/>
    <lineage>
        <taxon>Bacteria</taxon>
        <taxon>Bacillati</taxon>
        <taxon>Bacillota</taxon>
        <taxon>Clostridia</taxon>
        <taxon>Eubacteriales</taxon>
        <taxon>Clostridiaceae</taxon>
        <taxon>Fervidicella</taxon>
    </lineage>
</organism>
<dbReference type="Gene3D" id="3.30.2320.30">
    <property type="entry name" value="ATP synthase, E subunit, C-terminal"/>
    <property type="match status" value="1"/>
</dbReference>
<name>A0A017RYM1_9CLOT</name>
<protein>
    <recommendedName>
        <fullName evidence="7">V-type proton ATPase subunit E</fullName>
    </recommendedName>
</protein>
<dbReference type="Gene3D" id="1.20.5.620">
    <property type="entry name" value="F1F0 ATP synthase subunit B, membrane domain"/>
    <property type="match status" value="1"/>
</dbReference>
<keyword evidence="3" id="KW-0406">Ion transport</keyword>
<dbReference type="GO" id="GO:0033178">
    <property type="term" value="C:proton-transporting two-sector ATPase complex, catalytic domain"/>
    <property type="evidence" value="ECO:0007669"/>
    <property type="project" value="InterPro"/>
</dbReference>
<sequence>MITIDEKLNLFTKIVYDLVEKENRITIEKYNKEFGSLIEEKRQEFTREAQEILSKRKKNLEKEKLQIVSKARIQQKKILLEKRKELLEKMIIEVEDIAREFVKSQKYKDMFIKELKSAFNEVCGSDEFIICLTEKDAKDFEREISDIFSGKKVSVLRDNDIIGGFVLTDRDKNIKFDLSFLSRISNSRNLIGEKLLDLLH</sequence>